<dbReference type="Proteomes" id="UP001642483">
    <property type="component" value="Unassembled WGS sequence"/>
</dbReference>
<accession>A0ABP0GIC6</accession>
<protein>
    <submittedName>
        <fullName evidence="1">Uncharacterized protein</fullName>
    </submittedName>
</protein>
<keyword evidence="2" id="KW-1185">Reference proteome</keyword>
<proteinExistence type="predicted"/>
<sequence>MHGQLDSYMLWLRKGLNLNKLGNIGSFNAKGCRPLVWATSWPDSRLGHQLAKITSGPPAGQTSVKWSSNGLDSQSSLDSQMVIKRLLAHRSAACWFEPSACLSTFSI</sequence>
<comment type="caution">
    <text evidence="1">The sequence shown here is derived from an EMBL/GenBank/DDBJ whole genome shotgun (WGS) entry which is preliminary data.</text>
</comment>
<organism evidence="1 2">
    <name type="scientific">Clavelina lepadiformis</name>
    <name type="common">Light-bulb sea squirt</name>
    <name type="synonym">Ascidia lepadiformis</name>
    <dbReference type="NCBI Taxonomy" id="159417"/>
    <lineage>
        <taxon>Eukaryota</taxon>
        <taxon>Metazoa</taxon>
        <taxon>Chordata</taxon>
        <taxon>Tunicata</taxon>
        <taxon>Ascidiacea</taxon>
        <taxon>Aplousobranchia</taxon>
        <taxon>Clavelinidae</taxon>
        <taxon>Clavelina</taxon>
    </lineage>
</organism>
<evidence type="ECO:0000313" key="1">
    <source>
        <dbReference type="EMBL" id="CAK8691505.1"/>
    </source>
</evidence>
<reference evidence="1 2" key="1">
    <citation type="submission" date="2024-02" db="EMBL/GenBank/DDBJ databases">
        <authorList>
            <person name="Daric V."/>
            <person name="Darras S."/>
        </authorList>
    </citation>
    <scope>NUCLEOTIDE SEQUENCE [LARGE SCALE GENOMIC DNA]</scope>
</reference>
<evidence type="ECO:0000313" key="2">
    <source>
        <dbReference type="Proteomes" id="UP001642483"/>
    </source>
</evidence>
<gene>
    <name evidence="1" type="ORF">CVLEPA_LOCUS24273</name>
</gene>
<dbReference type="EMBL" id="CAWYQH010000119">
    <property type="protein sequence ID" value="CAK8691505.1"/>
    <property type="molecule type" value="Genomic_DNA"/>
</dbReference>
<name>A0ABP0GIC6_CLALP</name>